<evidence type="ECO:0000313" key="1">
    <source>
        <dbReference type="EMBL" id="OYQ50038.1"/>
    </source>
</evidence>
<keyword evidence="2" id="KW-1185">Reference proteome</keyword>
<accession>A0A256A8L1</accession>
<reference evidence="1 2" key="1">
    <citation type="submission" date="2017-07" db="EMBL/GenBank/DDBJ databases">
        <title>Flavobacterium cyanobacteriorum sp. nov., isolated from cyanobacterial aggregates in a eutrophic lake.</title>
        <authorList>
            <person name="Cai H."/>
        </authorList>
    </citation>
    <scope>NUCLEOTIDE SEQUENCE [LARGE SCALE GENOMIC DNA]</scope>
    <source>
        <strain evidence="1 2">TH167</strain>
    </source>
</reference>
<dbReference type="OrthoDB" id="1367458at2"/>
<sequence length="160" mass="18146">MGAVTGATVSWLNHVMHRLTISEDDYQLQLTKEEQVLKALSKYKIGDEIDIDDFGSLVPSEAKLAIKKIVRVSETNFKVVRSWYVKSNLIAEDAVFKIEKKGSIDAKTGKITGLKITPYGLRFSTVEYPNSVTHTFNEFILDGNKKVYKFNGRIYSYSKK</sequence>
<name>A0A256A8L1_9FLAO</name>
<protein>
    <submittedName>
        <fullName evidence="1">Uncharacterized protein</fullName>
    </submittedName>
</protein>
<dbReference type="Proteomes" id="UP000216035">
    <property type="component" value="Unassembled WGS sequence"/>
</dbReference>
<gene>
    <name evidence="1" type="ORF">CHX27_01020</name>
</gene>
<organism evidence="1 2">
    <name type="scientific">Flavobacterium aurantiibacter</name>
    <dbReference type="NCBI Taxonomy" id="2023067"/>
    <lineage>
        <taxon>Bacteria</taxon>
        <taxon>Pseudomonadati</taxon>
        <taxon>Bacteroidota</taxon>
        <taxon>Flavobacteriia</taxon>
        <taxon>Flavobacteriales</taxon>
        <taxon>Flavobacteriaceae</taxon>
        <taxon>Flavobacterium</taxon>
    </lineage>
</organism>
<dbReference type="AlphaFoldDB" id="A0A256A8L1"/>
<dbReference type="RefSeq" id="WP_094484920.1">
    <property type="nucleotide sequence ID" value="NZ_NOXX01000080.1"/>
</dbReference>
<comment type="caution">
    <text evidence="1">The sequence shown here is derived from an EMBL/GenBank/DDBJ whole genome shotgun (WGS) entry which is preliminary data.</text>
</comment>
<proteinExistence type="predicted"/>
<evidence type="ECO:0000313" key="2">
    <source>
        <dbReference type="Proteomes" id="UP000216035"/>
    </source>
</evidence>
<dbReference type="EMBL" id="NOXX01000080">
    <property type="protein sequence ID" value="OYQ50038.1"/>
    <property type="molecule type" value="Genomic_DNA"/>
</dbReference>